<keyword evidence="2" id="KW-0969">Cilium</keyword>
<dbReference type="InterPro" id="IPR007809">
    <property type="entry name" value="FlgN-like"/>
</dbReference>
<protein>
    <submittedName>
        <fullName evidence="2">Flagellar protein FlgN</fullName>
    </submittedName>
</protein>
<dbReference type="GO" id="GO:0044780">
    <property type="term" value="P:bacterial-type flagellum assembly"/>
    <property type="evidence" value="ECO:0007669"/>
    <property type="project" value="InterPro"/>
</dbReference>
<evidence type="ECO:0000313" key="2">
    <source>
        <dbReference type="EMBL" id="QGG94635.1"/>
    </source>
</evidence>
<keyword evidence="2" id="KW-0282">Flagellum</keyword>
<dbReference type="InterPro" id="IPR036679">
    <property type="entry name" value="FlgN-like_sf"/>
</dbReference>
<dbReference type="RefSeq" id="WP_153758741.1">
    <property type="nucleotide sequence ID" value="NZ_CP045851.1"/>
</dbReference>
<dbReference type="SUPFAM" id="SSF140566">
    <property type="entry name" value="FlgN-like"/>
    <property type="match status" value="1"/>
</dbReference>
<evidence type="ECO:0000313" key="3">
    <source>
        <dbReference type="Proteomes" id="UP000334019"/>
    </source>
</evidence>
<proteinExistence type="predicted"/>
<dbReference type="EMBL" id="CP045851">
    <property type="protein sequence ID" value="QGG94635.1"/>
    <property type="molecule type" value="Genomic_DNA"/>
</dbReference>
<dbReference type="Gene3D" id="1.20.58.300">
    <property type="entry name" value="FlgN-like"/>
    <property type="match status" value="1"/>
</dbReference>
<organism evidence="2 3">
    <name type="scientific">Actinomarinicola tropica</name>
    <dbReference type="NCBI Taxonomy" id="2789776"/>
    <lineage>
        <taxon>Bacteria</taxon>
        <taxon>Bacillati</taxon>
        <taxon>Actinomycetota</taxon>
        <taxon>Acidimicrobiia</taxon>
        <taxon>Acidimicrobiales</taxon>
        <taxon>Iamiaceae</taxon>
        <taxon>Actinomarinicola</taxon>
    </lineage>
</organism>
<dbReference type="Proteomes" id="UP000334019">
    <property type="component" value="Chromosome"/>
</dbReference>
<accession>A0A5Q2RN64</accession>
<gene>
    <name evidence="2" type="ORF">GH723_05655</name>
</gene>
<name>A0A5Q2RN64_9ACTN</name>
<evidence type="ECO:0000256" key="1">
    <source>
        <dbReference type="ARBA" id="ARBA00022795"/>
    </source>
</evidence>
<reference evidence="2 3" key="1">
    <citation type="submission" date="2019-11" db="EMBL/GenBank/DDBJ databases">
        <authorList>
            <person name="He Y."/>
        </authorList>
    </citation>
    <scope>NUCLEOTIDE SEQUENCE [LARGE SCALE GENOMIC DNA]</scope>
    <source>
        <strain evidence="2 3">SCSIO 58843</strain>
    </source>
</reference>
<dbReference type="KEGG" id="atq:GH723_05655"/>
<keyword evidence="2" id="KW-0966">Cell projection</keyword>
<dbReference type="AlphaFoldDB" id="A0A5Q2RN64"/>
<dbReference type="Pfam" id="PF05130">
    <property type="entry name" value="FlgN"/>
    <property type="match status" value="1"/>
</dbReference>
<sequence>MSTTRADERLSQLSQTLWRQRAQVELLLYRLEVQQMVLASGRSRWIDQSARDVEDAIDDLRTEEILRAAHVAAVAPGYGLGPDATLSMLADAAGEPWGQILRDHQATFLSLIGSIESVSRDNKELLAKGLRDTQDFVAQIGDGPRLDGYAPNGGGTRSLARPTLVDWDV</sequence>
<keyword evidence="3" id="KW-1185">Reference proteome</keyword>
<keyword evidence="1" id="KW-1005">Bacterial flagellum biogenesis</keyword>